<accession>A0A9W8GI22</accession>
<dbReference type="AlphaFoldDB" id="A0A9W8GI22"/>
<protein>
    <submittedName>
        <fullName evidence="2">Uncharacterized protein</fullName>
    </submittedName>
</protein>
<feature type="compositionally biased region" description="Low complexity" evidence="1">
    <location>
        <begin position="409"/>
        <end position="420"/>
    </location>
</feature>
<evidence type="ECO:0000313" key="3">
    <source>
        <dbReference type="Proteomes" id="UP001151516"/>
    </source>
</evidence>
<reference evidence="2" key="1">
    <citation type="submission" date="2022-07" db="EMBL/GenBank/DDBJ databases">
        <title>Phylogenomic reconstructions and comparative analyses of Kickxellomycotina fungi.</title>
        <authorList>
            <person name="Reynolds N.K."/>
            <person name="Stajich J.E."/>
            <person name="Barry K."/>
            <person name="Grigoriev I.V."/>
            <person name="Crous P."/>
            <person name="Smith M.E."/>
        </authorList>
    </citation>
    <scope>NUCLEOTIDE SEQUENCE</scope>
    <source>
        <strain evidence="2">CBS 109367</strain>
    </source>
</reference>
<keyword evidence="3" id="KW-1185">Reference proteome</keyword>
<organism evidence="2 3">
    <name type="scientific">Coemansia spiralis</name>
    <dbReference type="NCBI Taxonomy" id="417178"/>
    <lineage>
        <taxon>Eukaryota</taxon>
        <taxon>Fungi</taxon>
        <taxon>Fungi incertae sedis</taxon>
        <taxon>Zoopagomycota</taxon>
        <taxon>Kickxellomycotina</taxon>
        <taxon>Kickxellomycetes</taxon>
        <taxon>Kickxellales</taxon>
        <taxon>Kickxellaceae</taxon>
        <taxon>Coemansia</taxon>
    </lineage>
</organism>
<feature type="compositionally biased region" description="Polar residues" evidence="1">
    <location>
        <begin position="460"/>
        <end position="471"/>
    </location>
</feature>
<feature type="region of interest" description="Disordered" evidence="1">
    <location>
        <begin position="371"/>
        <end position="477"/>
    </location>
</feature>
<gene>
    <name evidence="2" type="ORF">IWW39_001828</name>
</gene>
<feature type="compositionally biased region" description="Low complexity" evidence="1">
    <location>
        <begin position="371"/>
        <end position="394"/>
    </location>
</feature>
<dbReference type="Proteomes" id="UP001151516">
    <property type="component" value="Unassembled WGS sequence"/>
</dbReference>
<comment type="caution">
    <text evidence="2">The sequence shown here is derived from an EMBL/GenBank/DDBJ whole genome shotgun (WGS) entry which is preliminary data.</text>
</comment>
<evidence type="ECO:0000256" key="1">
    <source>
        <dbReference type="SAM" id="MobiDB-lite"/>
    </source>
</evidence>
<dbReference type="OrthoDB" id="5584150at2759"/>
<evidence type="ECO:0000313" key="2">
    <source>
        <dbReference type="EMBL" id="KAJ2688949.1"/>
    </source>
</evidence>
<name>A0A9W8GI22_9FUNG</name>
<proteinExistence type="predicted"/>
<dbReference type="EMBL" id="JANBTX010000035">
    <property type="protein sequence ID" value="KAJ2688949.1"/>
    <property type="molecule type" value="Genomic_DNA"/>
</dbReference>
<feature type="region of interest" description="Disordered" evidence="1">
    <location>
        <begin position="335"/>
        <end position="354"/>
    </location>
</feature>
<sequence length="477" mass="49738">MTLVSQCSEQGLQLLTEKLKQLALTDLKLDRDQVLAKVGELRALAKELEEYAVAIPRSGKRLNVVKMPRLGTELGGDSEFTAQVAIPPGGLTFIASAAVMQESDDEAPASVDIAEIAEAMDEMRVGGLVCPSAAKGLAVAEGSSSSVSADLAPAEGAIVPPPSGFSVYGVESWAAPVSAPVGEGGGPAASAMAGMYGAMPLPYPLPHPLPMHCGFIPPLMYGVPASMGSPAPPPGLGASADVLAERPSELWVPEPSMVDGSGRSKMVLAMAGTDHYQHAVAAAQAGFPMNVPFMYPHVDSPNISAAATGGSENNESVVSGDSASRVRYAPMHYPPQVVAGESPRGAEYPPQYAWSEQPKQGAAYAYQQGYRRRGSGSNNSSGSGSANGSNANGGYHQSRDHRRGNAGYQRQHQQRWNNNNSGGYSSRHQHRHNQSPHSSTFSQEAAPPAGFGGVAPSEVSMGSSNAGFYNAQQQQQQ</sequence>